<keyword evidence="4" id="KW-0472">Membrane</keyword>
<dbReference type="SMART" id="SM00219">
    <property type="entry name" value="TyrKc"/>
    <property type="match status" value="1"/>
</dbReference>
<dbReference type="InterPro" id="IPR001245">
    <property type="entry name" value="Ser-Thr/Tyr_kinase_cat_dom"/>
</dbReference>
<dbReference type="EMBL" id="JAIZAY010000012">
    <property type="protein sequence ID" value="KAJ8031424.1"/>
    <property type="molecule type" value="Genomic_DNA"/>
</dbReference>
<proteinExistence type="predicted"/>
<dbReference type="InterPro" id="IPR020635">
    <property type="entry name" value="Tyr_kinase_cat_dom"/>
</dbReference>
<dbReference type="PROSITE" id="PS50835">
    <property type="entry name" value="IG_LIKE"/>
    <property type="match status" value="3"/>
</dbReference>
<keyword evidence="5" id="KW-1015">Disulfide bond</keyword>
<evidence type="ECO:0000256" key="4">
    <source>
        <dbReference type="ARBA" id="ARBA00023136"/>
    </source>
</evidence>
<evidence type="ECO:0000313" key="10">
    <source>
        <dbReference type="Proteomes" id="UP001152320"/>
    </source>
</evidence>
<dbReference type="Pfam" id="PF17517">
    <property type="entry name" value="IgGFc_binding"/>
    <property type="match status" value="1"/>
</dbReference>
<dbReference type="SUPFAM" id="SSF56112">
    <property type="entry name" value="Protein kinase-like (PK-like)"/>
    <property type="match status" value="1"/>
</dbReference>
<evidence type="ECO:0000256" key="2">
    <source>
        <dbReference type="ARBA" id="ARBA00022692"/>
    </source>
</evidence>
<feature type="domain" description="Ig-like" evidence="8">
    <location>
        <begin position="592"/>
        <end position="690"/>
    </location>
</feature>
<name>A0A9Q1H2V2_HOLLE</name>
<dbReference type="PANTHER" id="PTHR46534:SF1">
    <property type="entry name" value="IGGFC-BINDING PROTEIN N-TERMINAL DOMAIN-CONTAINING PROTEIN"/>
    <property type="match status" value="1"/>
</dbReference>
<evidence type="ECO:0000256" key="1">
    <source>
        <dbReference type="ARBA" id="ARBA00004167"/>
    </source>
</evidence>
<dbReference type="InterPro" id="IPR013783">
    <property type="entry name" value="Ig-like_fold"/>
</dbReference>
<dbReference type="InterPro" id="IPR011009">
    <property type="entry name" value="Kinase-like_dom_sf"/>
</dbReference>
<dbReference type="InterPro" id="IPR000719">
    <property type="entry name" value="Prot_kinase_dom"/>
</dbReference>
<dbReference type="InterPro" id="IPR007110">
    <property type="entry name" value="Ig-like_dom"/>
</dbReference>
<accession>A0A9Q1H2V2</accession>
<dbReference type="GO" id="GO:0016020">
    <property type="term" value="C:membrane"/>
    <property type="evidence" value="ECO:0007669"/>
    <property type="project" value="UniProtKB-SubCell"/>
</dbReference>
<dbReference type="Gene3D" id="1.10.510.10">
    <property type="entry name" value="Transferase(Phosphotransferase) domain 1"/>
    <property type="match status" value="1"/>
</dbReference>
<keyword evidence="10" id="KW-1185">Reference proteome</keyword>
<dbReference type="GO" id="GO:0004713">
    <property type="term" value="F:protein tyrosine kinase activity"/>
    <property type="evidence" value="ECO:0007669"/>
    <property type="project" value="InterPro"/>
</dbReference>
<evidence type="ECO:0000259" key="7">
    <source>
        <dbReference type="PROSITE" id="PS50011"/>
    </source>
</evidence>
<dbReference type="InterPro" id="IPR013162">
    <property type="entry name" value="CD80_C2-set"/>
</dbReference>
<feature type="domain" description="Ig-like" evidence="8">
    <location>
        <begin position="699"/>
        <end position="792"/>
    </location>
</feature>
<reference evidence="9" key="1">
    <citation type="submission" date="2021-10" db="EMBL/GenBank/DDBJ databases">
        <title>Tropical sea cucumber genome reveals ecological adaptation and Cuvierian tubules defense mechanism.</title>
        <authorList>
            <person name="Chen T."/>
        </authorList>
    </citation>
    <scope>NUCLEOTIDE SEQUENCE</scope>
    <source>
        <strain evidence="9">Nanhai2018</strain>
        <tissue evidence="9">Muscle</tissue>
    </source>
</reference>
<evidence type="ECO:0000259" key="8">
    <source>
        <dbReference type="PROSITE" id="PS50835"/>
    </source>
</evidence>
<dbReference type="GO" id="GO:0005524">
    <property type="term" value="F:ATP binding"/>
    <property type="evidence" value="ECO:0007669"/>
    <property type="project" value="InterPro"/>
</dbReference>
<dbReference type="Gene3D" id="2.60.40.10">
    <property type="entry name" value="Immunoglobulins"/>
    <property type="match status" value="3"/>
</dbReference>
<keyword evidence="3" id="KW-1133">Transmembrane helix</keyword>
<dbReference type="Proteomes" id="UP001152320">
    <property type="component" value="Chromosome 12"/>
</dbReference>
<keyword evidence="6" id="KW-0325">Glycoprotein</keyword>
<dbReference type="InterPro" id="IPR035234">
    <property type="entry name" value="IgGFc-bd_N"/>
</dbReference>
<evidence type="ECO:0000256" key="3">
    <source>
        <dbReference type="ARBA" id="ARBA00022989"/>
    </source>
</evidence>
<dbReference type="PANTHER" id="PTHR46534">
    <property type="entry name" value="IGGFC_BINDING DOMAIN-CONTAINING PROTEIN"/>
    <property type="match status" value="1"/>
</dbReference>
<dbReference type="InterPro" id="IPR036179">
    <property type="entry name" value="Ig-like_dom_sf"/>
</dbReference>
<dbReference type="AlphaFoldDB" id="A0A9Q1H2V2"/>
<evidence type="ECO:0000256" key="5">
    <source>
        <dbReference type="ARBA" id="ARBA00023157"/>
    </source>
</evidence>
<dbReference type="PROSITE" id="PS50011">
    <property type="entry name" value="PROTEIN_KINASE_DOM"/>
    <property type="match status" value="1"/>
</dbReference>
<dbReference type="Pfam" id="PF07714">
    <property type="entry name" value="PK_Tyr_Ser-Thr"/>
    <property type="match status" value="1"/>
</dbReference>
<sequence>MCMVIGCDSQTCFAKRYTEHMEILDALMSFVVLYLLAIANGQQLNSKMTNKCRVPPSRGRDFVIGFTSHLGNRVGELHIQVVAFSGNTTTVTISSRYQIKGTYYPTTFDIPPKGFRREEVPYYDFLLERSSYRSYKVLRVTASEDVAVYGIHLVPYNSDAFIALPYCQLGVHYIANSLRMDRKYASHSLLAVIGLEHDTSVQISLAAKVIFGGKRYYPNDVLTFVVDADEIVQILAGENGGDLSGSIIRSDNPIAAFSGNECALTQGSSCDIISYQLIPVDKWGTKHIFTATGEQNDVSLYKISAGFDNTIISVPGYEGRALQAGDLLKVELRGSGVIYSNLPSKVDQIIITISGSRVDPSIIQVPAEEQFDFVFGFTTLPKSRREGSGFTSFVNIVVKPGECNTVTTNGEYLQCSATAVPVPGTDYVVITKRLPKPEKLYIIQQNASQATHPISVIVYGYERYETYGFSAGFSLPSKVLPTMNLSVNNQVVENTIYVAEHTEVNITCFAVEARPATNLALEINGLQHSPVQSEVSQTFQDCYLDTFNTSSTVLYLAKHEQETVTCRGTLDSEEDEETAENVSLQLMTYNHPTLVLLINGHHSNLGALHVDEKEEVTLTCMALGARPAVNFEWKVNETPVDQNKILSGDYSLKKDSTNSISILKFIPRAENVIVTCSSKMDVANVERTVCGTLSTYVKPTLFLAANSHRVATYIYVTEKGPVNVTCNSLGARPRASLTWKFNGKVVNSGNFTIITSRGKHNRTNSSSVLQVRPESENDTLTCVSRLAKGNISQDVTGKFFFSVIPKLVLVINGYKNPKQVINVTKYDTINASCYALHGRPEVNLTWLMNNKRVDIHSEQIEVSLEIIKRENNTVDTVSKILFSSEIHYGNITCVMTSVTGMESTLEGNFMVIAKVSVTEEIHWDKFLKRVLDLPDSMSLTRTEGIVTTKGGLYLAHEHLLCESLDIRINEKQRTNSSDNFVLPVRDVVKYLLGIMEGMELLHSYGFLHPGFSTKKVLVTSAGVCKLYDFCLAEDAGRTVAVKKSETSSNSVNHFAPEALLRNEYYKESDVWSMGVVIWALLSGGKRNDVTKMKYMQLSSYP</sequence>
<dbReference type="SUPFAM" id="SSF48726">
    <property type="entry name" value="Immunoglobulin"/>
    <property type="match status" value="2"/>
</dbReference>
<dbReference type="Pfam" id="PF08205">
    <property type="entry name" value="C2-set_2"/>
    <property type="match status" value="1"/>
</dbReference>
<protein>
    <submittedName>
        <fullName evidence="9">IgGFc-binding protein</fullName>
    </submittedName>
</protein>
<comment type="caution">
    <text evidence="9">The sequence shown here is derived from an EMBL/GenBank/DDBJ whole genome shotgun (WGS) entry which is preliminary data.</text>
</comment>
<gene>
    <name evidence="9" type="ORF">HOLleu_24609</name>
</gene>
<feature type="domain" description="Ig-like" evidence="8">
    <location>
        <begin position="805"/>
        <end position="906"/>
    </location>
</feature>
<evidence type="ECO:0000313" key="9">
    <source>
        <dbReference type="EMBL" id="KAJ8031424.1"/>
    </source>
</evidence>
<feature type="domain" description="Protein kinase" evidence="7">
    <location>
        <begin position="880"/>
        <end position="1101"/>
    </location>
</feature>
<evidence type="ECO:0000256" key="6">
    <source>
        <dbReference type="ARBA" id="ARBA00023180"/>
    </source>
</evidence>
<organism evidence="9 10">
    <name type="scientific">Holothuria leucospilota</name>
    <name type="common">Black long sea cucumber</name>
    <name type="synonym">Mertensiothuria leucospilota</name>
    <dbReference type="NCBI Taxonomy" id="206669"/>
    <lineage>
        <taxon>Eukaryota</taxon>
        <taxon>Metazoa</taxon>
        <taxon>Echinodermata</taxon>
        <taxon>Eleutherozoa</taxon>
        <taxon>Echinozoa</taxon>
        <taxon>Holothuroidea</taxon>
        <taxon>Aspidochirotacea</taxon>
        <taxon>Aspidochirotida</taxon>
        <taxon>Holothuriidae</taxon>
        <taxon>Holothuria</taxon>
    </lineage>
</organism>
<dbReference type="OrthoDB" id="10005154at2759"/>
<keyword evidence="2" id="KW-0812">Transmembrane</keyword>
<comment type="subcellular location">
    <subcellularLocation>
        <location evidence="1">Membrane</location>
        <topology evidence="1">Single-pass membrane protein</topology>
    </subcellularLocation>
</comment>